<evidence type="ECO:0000313" key="9">
    <source>
        <dbReference type="Proteomes" id="UP000434036"/>
    </source>
</evidence>
<keyword evidence="9" id="KW-1185">Reference proteome</keyword>
<dbReference type="AlphaFoldDB" id="A0A6N8U657"/>
<dbReference type="Pfam" id="PF02650">
    <property type="entry name" value="HTH_WhiA"/>
    <property type="match status" value="1"/>
</dbReference>
<dbReference type="GO" id="GO:0003677">
    <property type="term" value="F:DNA binding"/>
    <property type="evidence" value="ECO:0007669"/>
    <property type="project" value="UniProtKB-UniRule"/>
</dbReference>
<evidence type="ECO:0000256" key="2">
    <source>
        <dbReference type="ARBA" id="ARBA00023125"/>
    </source>
</evidence>
<evidence type="ECO:0000259" key="5">
    <source>
        <dbReference type="Pfam" id="PF02650"/>
    </source>
</evidence>
<keyword evidence="1 4" id="KW-0132">Cell division</keyword>
<dbReference type="Pfam" id="PF14527">
    <property type="entry name" value="LAGLIDADG_WhiA"/>
    <property type="match status" value="1"/>
</dbReference>
<dbReference type="InterPro" id="IPR018478">
    <property type="entry name" value="Sporu_reg_WhiA_N_dom"/>
</dbReference>
<reference evidence="8 9" key="2">
    <citation type="submission" date="2020-01" db="EMBL/GenBank/DDBJ databases">
        <title>Clostridiaceae sp. nov. isolated from the gut of human by culturomics.</title>
        <authorList>
            <person name="Chang Y."/>
        </authorList>
    </citation>
    <scope>NUCLEOTIDE SEQUENCE [LARGE SCALE GENOMIC DNA]</scope>
    <source>
        <strain evidence="8 9">DONG20-135</strain>
    </source>
</reference>
<dbReference type="PANTHER" id="PTHR37307:SF1">
    <property type="entry name" value="CELL DIVISION PROTEIN WHIA-RELATED"/>
    <property type="match status" value="1"/>
</dbReference>
<comment type="function">
    <text evidence="4">Involved in cell division and chromosome segregation.</text>
</comment>
<dbReference type="Gene3D" id="3.10.28.10">
    <property type="entry name" value="Homing endonucleases"/>
    <property type="match status" value="1"/>
</dbReference>
<dbReference type="InterPro" id="IPR003802">
    <property type="entry name" value="Sporulation_regulator_WhiA"/>
</dbReference>
<dbReference type="RefSeq" id="WP_160624284.1">
    <property type="nucleotide sequence ID" value="NZ_WUUQ01000001.1"/>
</dbReference>
<evidence type="ECO:0000256" key="4">
    <source>
        <dbReference type="HAMAP-Rule" id="MF_01420"/>
    </source>
</evidence>
<evidence type="ECO:0000259" key="6">
    <source>
        <dbReference type="Pfam" id="PF10298"/>
    </source>
</evidence>
<sequence>MSFTTEVKAEIAQNELTDSQMRAQLSAMIQMCSTLSFTNRGMHIVVKSENANTAKRVWRLLKERYQVDSELSVIKKMKLKKNNVYVIRIVNQAADILKDLEIFTDAGLQSHPSSQLTAKEADAKAYLAGAFLASGSINSPQTANYHMEITANTEALAKYIQRQMKKFDLPAKLIKRRAQHVVYVKASDKISDFLRCIGASDAVFTFEDSRIQRDFMNALTRLDNCEVANEMKSLKAASQQLEDIDWIENYSSLEVLPPKIKVVAQLRKAYPDSSLNELCDLYQEKTRETISKSGMKHRLGKLREIANQYRE</sequence>
<name>A0A6N8U657_9FIRM</name>
<dbReference type="HAMAP" id="MF_01420">
    <property type="entry name" value="HTH_type_WhiA"/>
    <property type="match status" value="1"/>
</dbReference>
<feature type="domain" description="Sporulation transcription regulator WhiA N-terminal" evidence="6">
    <location>
        <begin position="19"/>
        <end position="102"/>
    </location>
</feature>
<accession>A0A6N8U657</accession>
<dbReference type="Proteomes" id="UP000434036">
    <property type="component" value="Unassembled WGS sequence"/>
</dbReference>
<dbReference type="EMBL" id="WUUQ01000001">
    <property type="protein sequence ID" value="MXQ72804.1"/>
    <property type="molecule type" value="Genomic_DNA"/>
</dbReference>
<evidence type="ECO:0000259" key="7">
    <source>
        <dbReference type="Pfam" id="PF14527"/>
    </source>
</evidence>
<evidence type="ECO:0000256" key="3">
    <source>
        <dbReference type="ARBA" id="ARBA00023306"/>
    </source>
</evidence>
<keyword evidence="3 4" id="KW-0131">Cell cycle</keyword>
<feature type="domain" description="WhiA LAGLIDADG-like" evidence="7">
    <location>
        <begin position="124"/>
        <end position="215"/>
    </location>
</feature>
<dbReference type="InterPro" id="IPR039518">
    <property type="entry name" value="WhiA_LAGLIDADG_dom"/>
</dbReference>
<protein>
    <recommendedName>
        <fullName evidence="4">Probable cell division protein WhiA</fullName>
    </recommendedName>
</protein>
<gene>
    <name evidence="4 8" type="primary">whiA</name>
    <name evidence="8" type="ORF">GSF08_02435</name>
</gene>
<proteinExistence type="inferred from homology"/>
<reference evidence="8 9" key="1">
    <citation type="submission" date="2019-12" db="EMBL/GenBank/DDBJ databases">
        <authorList>
            <person name="Yang R."/>
        </authorList>
    </citation>
    <scope>NUCLEOTIDE SEQUENCE [LARGE SCALE GENOMIC DNA]</scope>
    <source>
        <strain evidence="8 9">DONG20-135</strain>
    </source>
</reference>
<evidence type="ECO:0000256" key="1">
    <source>
        <dbReference type="ARBA" id="ARBA00022618"/>
    </source>
</evidence>
<organism evidence="8 9">
    <name type="scientific">Copranaerobaculum intestinale</name>
    <dbReference type="NCBI Taxonomy" id="2692629"/>
    <lineage>
        <taxon>Bacteria</taxon>
        <taxon>Bacillati</taxon>
        <taxon>Bacillota</taxon>
        <taxon>Erysipelotrichia</taxon>
        <taxon>Erysipelotrichales</taxon>
        <taxon>Erysipelotrichaceae</taxon>
        <taxon>Copranaerobaculum</taxon>
    </lineage>
</organism>
<feature type="domain" description="Sporulation regulator WhiA C-terminal" evidence="5">
    <location>
        <begin position="220"/>
        <end position="306"/>
    </location>
</feature>
<keyword evidence="2 4" id="KW-0238">DNA-binding</keyword>
<dbReference type="GO" id="GO:0051301">
    <property type="term" value="P:cell division"/>
    <property type="evidence" value="ECO:0007669"/>
    <property type="project" value="UniProtKB-UniRule"/>
</dbReference>
<dbReference type="GO" id="GO:0043937">
    <property type="term" value="P:regulation of sporulation"/>
    <property type="evidence" value="ECO:0007669"/>
    <property type="project" value="InterPro"/>
</dbReference>
<dbReference type="NCBIfam" id="TIGR00647">
    <property type="entry name" value="DNA_bind_WhiA"/>
    <property type="match status" value="1"/>
</dbReference>
<dbReference type="InterPro" id="IPR027434">
    <property type="entry name" value="Homing_endonucl"/>
</dbReference>
<dbReference type="Pfam" id="PF10298">
    <property type="entry name" value="WhiA_N"/>
    <property type="match status" value="1"/>
</dbReference>
<comment type="caution">
    <text evidence="8">The sequence shown here is derived from an EMBL/GenBank/DDBJ whole genome shotgun (WGS) entry which is preliminary data.</text>
</comment>
<dbReference type="SUPFAM" id="SSF55608">
    <property type="entry name" value="Homing endonucleases"/>
    <property type="match status" value="1"/>
</dbReference>
<comment type="similarity">
    <text evidence="4">Belongs to the WhiA family.</text>
</comment>
<dbReference type="InterPro" id="IPR023054">
    <property type="entry name" value="Sporulation_regulator_WhiA_C"/>
</dbReference>
<dbReference type="PANTHER" id="PTHR37307">
    <property type="entry name" value="CELL DIVISION PROTEIN WHIA-RELATED"/>
    <property type="match status" value="1"/>
</dbReference>
<evidence type="ECO:0000313" key="8">
    <source>
        <dbReference type="EMBL" id="MXQ72804.1"/>
    </source>
</evidence>